<evidence type="ECO:0000256" key="6">
    <source>
        <dbReference type="SAM" id="MobiDB-lite"/>
    </source>
</evidence>
<evidence type="ECO:0000313" key="7">
    <source>
        <dbReference type="EMBL" id="NYS47789.1"/>
    </source>
</evidence>
<dbReference type="HAMAP" id="MF_01197">
    <property type="entry name" value="SepF"/>
    <property type="match status" value="1"/>
</dbReference>
<protein>
    <recommendedName>
        <fullName evidence="5">Cell division protein SepF</fullName>
    </recommendedName>
</protein>
<feature type="region of interest" description="Disordered" evidence="6">
    <location>
        <begin position="1"/>
        <end position="43"/>
    </location>
</feature>
<dbReference type="InterPro" id="IPR023052">
    <property type="entry name" value="Cell_div_SepF"/>
</dbReference>
<evidence type="ECO:0000256" key="3">
    <source>
        <dbReference type="ARBA" id="ARBA00023306"/>
    </source>
</evidence>
<keyword evidence="3 5" id="KW-0131">Cell cycle</keyword>
<evidence type="ECO:0000313" key="8">
    <source>
        <dbReference type="Proteomes" id="UP000531840"/>
    </source>
</evidence>
<reference evidence="7 8" key="1">
    <citation type="submission" date="2020-07" db="EMBL/GenBank/DDBJ databases">
        <title>MOT database genomes.</title>
        <authorList>
            <person name="Joseph S."/>
            <person name="Aduse-Opoku J."/>
            <person name="Hashim A."/>
            <person name="Wade W."/>
            <person name="Curtis M."/>
        </authorList>
    </citation>
    <scope>NUCLEOTIDE SEQUENCE [LARGE SCALE GENOMIC DNA]</scope>
    <source>
        <strain evidence="7 8">CIP 106318</strain>
    </source>
</reference>
<feature type="compositionally biased region" description="Basic and acidic residues" evidence="6">
    <location>
        <begin position="21"/>
        <end position="41"/>
    </location>
</feature>
<dbReference type="PANTHER" id="PTHR35798">
    <property type="entry name" value="CELL DIVISION PROTEIN SEPF"/>
    <property type="match status" value="1"/>
</dbReference>
<keyword evidence="8" id="KW-1185">Reference proteome</keyword>
<keyword evidence="5" id="KW-0963">Cytoplasm</keyword>
<organism evidence="7 8">
    <name type="scientific">Gemelliphila palaticanis</name>
    <dbReference type="NCBI Taxonomy" id="81950"/>
    <lineage>
        <taxon>Bacteria</taxon>
        <taxon>Bacillati</taxon>
        <taxon>Bacillota</taxon>
        <taxon>Bacilli</taxon>
        <taxon>Bacillales</taxon>
        <taxon>Gemellaceae</taxon>
        <taxon>Gemelliphila</taxon>
    </lineage>
</organism>
<gene>
    <name evidence="5" type="primary">sepF</name>
    <name evidence="7" type="ORF">HZY85_06255</name>
</gene>
<comment type="similarity">
    <text evidence="5">Belongs to the SepF family.</text>
</comment>
<evidence type="ECO:0000256" key="1">
    <source>
        <dbReference type="ARBA" id="ARBA00022618"/>
    </source>
</evidence>
<dbReference type="RefSeq" id="WP_179941576.1">
    <property type="nucleotide sequence ID" value="NZ_JACBYF010000013.1"/>
</dbReference>
<dbReference type="EMBL" id="JACBYF010000013">
    <property type="protein sequence ID" value="NYS47789.1"/>
    <property type="molecule type" value="Genomic_DNA"/>
</dbReference>
<comment type="subcellular location">
    <subcellularLocation>
        <location evidence="5">Cytoplasm</location>
    </subcellularLocation>
    <text evidence="5">Localizes to the division site, in a FtsZ-dependent manner.</text>
</comment>
<dbReference type="PANTHER" id="PTHR35798:SF1">
    <property type="entry name" value="CELL DIVISION PROTEIN SEPF"/>
    <property type="match status" value="1"/>
</dbReference>
<dbReference type="Pfam" id="PF04472">
    <property type="entry name" value="SepF"/>
    <property type="match status" value="1"/>
</dbReference>
<dbReference type="InterPro" id="IPR038594">
    <property type="entry name" value="SepF-like_sf"/>
</dbReference>
<dbReference type="Proteomes" id="UP000531840">
    <property type="component" value="Unassembled WGS sequence"/>
</dbReference>
<comment type="function">
    <text evidence="4 5">Cell division protein that is part of the divisome complex and is recruited early to the Z-ring. Probably stimulates Z-ring formation, perhaps through the cross-linking of FtsZ protofilaments. Its function overlaps with FtsA.</text>
</comment>
<proteinExistence type="inferred from homology"/>
<evidence type="ECO:0000256" key="2">
    <source>
        <dbReference type="ARBA" id="ARBA00023210"/>
    </source>
</evidence>
<keyword evidence="2 5" id="KW-0717">Septation</keyword>
<evidence type="ECO:0000256" key="5">
    <source>
        <dbReference type="HAMAP-Rule" id="MF_01197"/>
    </source>
</evidence>
<evidence type="ECO:0000256" key="4">
    <source>
        <dbReference type="ARBA" id="ARBA00044936"/>
    </source>
</evidence>
<comment type="caution">
    <text evidence="7">The sequence shown here is derived from an EMBL/GenBank/DDBJ whole genome shotgun (WGS) entry which is preliminary data.</text>
</comment>
<comment type="subunit">
    <text evidence="5">Homodimer. Interacts with FtsZ.</text>
</comment>
<sequence length="141" mass="16015">MSMLKKFNNMFSSEEDEIFEEERVSRPETKDEQNYSQRETKVTNSQKKVNLTDIKSKKGDVILLEPLVFADSKDIIDDIKANKVVILNLNKLDLQTSDRLLDFISGGIYAIDAKLKTIGDEIYLCVPKGVEVAGEFSEGEY</sequence>
<dbReference type="GO" id="GO:0051301">
    <property type="term" value="P:cell division"/>
    <property type="evidence" value="ECO:0007669"/>
    <property type="project" value="UniProtKB-KW"/>
</dbReference>
<dbReference type="Gene3D" id="3.30.110.150">
    <property type="entry name" value="SepF-like protein"/>
    <property type="match status" value="1"/>
</dbReference>
<name>A0ABX2T2U1_9BACL</name>
<dbReference type="InterPro" id="IPR007561">
    <property type="entry name" value="Cell_div_SepF/SepF-rel"/>
</dbReference>
<accession>A0ABX2T2U1</accession>
<keyword evidence="1 5" id="KW-0132">Cell division</keyword>